<dbReference type="AlphaFoldDB" id="A0A8C5KXM5"/>
<dbReference type="Proteomes" id="UP000694385">
    <property type="component" value="Unassembled WGS sequence"/>
</dbReference>
<reference evidence="1" key="1">
    <citation type="submission" date="2025-08" db="UniProtKB">
        <authorList>
            <consortium name="Ensembl"/>
        </authorList>
    </citation>
    <scope>IDENTIFICATION</scope>
</reference>
<protein>
    <submittedName>
        <fullName evidence="1">Uncharacterized protein</fullName>
    </submittedName>
</protein>
<accession>A0A8C5KXM5</accession>
<organism evidence="1 2">
    <name type="scientific">Jaculus jaculus</name>
    <name type="common">Lesser Egyptian jerboa</name>
    <dbReference type="NCBI Taxonomy" id="51337"/>
    <lineage>
        <taxon>Eukaryota</taxon>
        <taxon>Metazoa</taxon>
        <taxon>Chordata</taxon>
        <taxon>Craniata</taxon>
        <taxon>Vertebrata</taxon>
        <taxon>Euteleostomi</taxon>
        <taxon>Mammalia</taxon>
        <taxon>Eutheria</taxon>
        <taxon>Euarchontoglires</taxon>
        <taxon>Glires</taxon>
        <taxon>Rodentia</taxon>
        <taxon>Myomorpha</taxon>
        <taxon>Dipodoidea</taxon>
        <taxon>Dipodidae</taxon>
        <taxon>Dipodinae</taxon>
        <taxon>Jaculus</taxon>
    </lineage>
</organism>
<name>A0A8C5KXM5_JACJA</name>
<dbReference type="OMA" id="RANTQHR"/>
<evidence type="ECO:0000313" key="2">
    <source>
        <dbReference type="Proteomes" id="UP000694385"/>
    </source>
</evidence>
<evidence type="ECO:0000313" key="1">
    <source>
        <dbReference type="Ensembl" id="ENSJJAP00000013813.1"/>
    </source>
</evidence>
<dbReference type="Ensembl" id="ENSJJAT00000020307.1">
    <property type="protein sequence ID" value="ENSJJAP00000013813.1"/>
    <property type="gene ID" value="ENSJJAG00000016445.1"/>
</dbReference>
<dbReference type="GeneTree" id="ENSGT01140000285791"/>
<keyword evidence="2" id="KW-1185">Reference proteome</keyword>
<sequence>MSKDRANMQHRYIELFLHSTTGASSGVMGVSAAQATCSGLESYSVSDCYGTGYSNQNSMGGSDSYFRNI</sequence>
<reference evidence="1" key="2">
    <citation type="submission" date="2025-09" db="UniProtKB">
        <authorList>
            <consortium name="Ensembl"/>
        </authorList>
    </citation>
    <scope>IDENTIFICATION</scope>
</reference>
<proteinExistence type="predicted"/>